<sequence length="95" mass="10921">MHHSKKHLKIFTLKDTIDLRLSNVNLTVKKLCDASAIKHEPTALAKYGKRIEEASPFQEKAISRNGAFGCATFTQNEVRKNNPDRNQKRWECPKQ</sequence>
<dbReference type="Proteomes" id="UP000886998">
    <property type="component" value="Unassembled WGS sequence"/>
</dbReference>
<dbReference type="EMBL" id="BMAV01018007">
    <property type="protein sequence ID" value="GFY70088.1"/>
    <property type="molecule type" value="Genomic_DNA"/>
</dbReference>
<reference evidence="1" key="1">
    <citation type="submission" date="2020-08" db="EMBL/GenBank/DDBJ databases">
        <title>Multicomponent nature underlies the extraordinary mechanical properties of spider dragline silk.</title>
        <authorList>
            <person name="Kono N."/>
            <person name="Nakamura H."/>
            <person name="Mori M."/>
            <person name="Yoshida Y."/>
            <person name="Ohtoshi R."/>
            <person name="Malay A.D."/>
            <person name="Moran D.A.P."/>
            <person name="Tomita M."/>
            <person name="Numata K."/>
            <person name="Arakawa K."/>
        </authorList>
    </citation>
    <scope>NUCLEOTIDE SEQUENCE</scope>
</reference>
<dbReference type="AlphaFoldDB" id="A0A8X6YD44"/>
<accession>A0A8X6YD44</accession>
<proteinExistence type="predicted"/>
<name>A0A8X6YD44_9ARAC</name>
<evidence type="ECO:0000313" key="1">
    <source>
        <dbReference type="EMBL" id="GFY70088.1"/>
    </source>
</evidence>
<evidence type="ECO:0000313" key="2">
    <source>
        <dbReference type="Proteomes" id="UP000886998"/>
    </source>
</evidence>
<gene>
    <name evidence="1" type="ORF">TNIN_279091</name>
</gene>
<protein>
    <submittedName>
        <fullName evidence="1">Uncharacterized protein</fullName>
    </submittedName>
</protein>
<organism evidence="1 2">
    <name type="scientific">Trichonephila inaurata madagascariensis</name>
    <dbReference type="NCBI Taxonomy" id="2747483"/>
    <lineage>
        <taxon>Eukaryota</taxon>
        <taxon>Metazoa</taxon>
        <taxon>Ecdysozoa</taxon>
        <taxon>Arthropoda</taxon>
        <taxon>Chelicerata</taxon>
        <taxon>Arachnida</taxon>
        <taxon>Araneae</taxon>
        <taxon>Araneomorphae</taxon>
        <taxon>Entelegynae</taxon>
        <taxon>Araneoidea</taxon>
        <taxon>Nephilidae</taxon>
        <taxon>Trichonephila</taxon>
        <taxon>Trichonephila inaurata</taxon>
    </lineage>
</organism>
<keyword evidence="2" id="KW-1185">Reference proteome</keyword>
<comment type="caution">
    <text evidence="1">The sequence shown here is derived from an EMBL/GenBank/DDBJ whole genome shotgun (WGS) entry which is preliminary data.</text>
</comment>